<dbReference type="OrthoDB" id="9793236at2"/>
<name>A0A2Z2KSA5_9BACL</name>
<feature type="region of interest" description="Disordered" evidence="1">
    <location>
        <begin position="1"/>
        <end position="31"/>
    </location>
</feature>
<evidence type="ECO:0000256" key="1">
    <source>
        <dbReference type="SAM" id="MobiDB-lite"/>
    </source>
</evidence>
<dbReference type="AlphaFoldDB" id="A0A2Z2KSA5"/>
<gene>
    <name evidence="2" type="ORF">B9T62_23170</name>
</gene>
<accession>A0A2Z2KSA5</accession>
<evidence type="ECO:0008006" key="4">
    <source>
        <dbReference type="Google" id="ProtNLM"/>
    </source>
</evidence>
<dbReference type="KEGG" id="pdh:B9T62_23170"/>
<reference evidence="2 3" key="1">
    <citation type="submission" date="2017-06" db="EMBL/GenBank/DDBJ databases">
        <title>Complete genome sequence of Paenibacillus donghaensis KCTC 13049T isolated from East Sea sediment, South Korea.</title>
        <authorList>
            <person name="Jung B.K."/>
            <person name="Hong S.-J."/>
            <person name="Shin J.-H."/>
        </authorList>
    </citation>
    <scope>NUCLEOTIDE SEQUENCE [LARGE SCALE GENOMIC DNA]</scope>
    <source>
        <strain evidence="2 3">KCTC 13049</strain>
    </source>
</reference>
<sequence>MSEWPTDFRHPRKKVQQLQEKPGHAAKENNKRKCHALVDKVYRCDVLCEASKRVKVNKGAAGVGAMTLAEIEEQGETRFLKDCKRELKEGNYHPQPVRSHYVPKKDGKQRLLGISSVRGRVI</sequence>
<proteinExistence type="predicted"/>
<protein>
    <recommendedName>
        <fullName evidence="4">Group II intron reverse transcriptase/maturase</fullName>
    </recommendedName>
</protein>
<organism evidence="2 3">
    <name type="scientific">Paenibacillus donghaensis</name>
    <dbReference type="NCBI Taxonomy" id="414771"/>
    <lineage>
        <taxon>Bacteria</taxon>
        <taxon>Bacillati</taxon>
        <taxon>Bacillota</taxon>
        <taxon>Bacilli</taxon>
        <taxon>Bacillales</taxon>
        <taxon>Paenibacillaceae</taxon>
        <taxon>Paenibacillus</taxon>
    </lineage>
</organism>
<dbReference type="RefSeq" id="WP_087917441.1">
    <property type="nucleotide sequence ID" value="NZ_CP021780.1"/>
</dbReference>
<evidence type="ECO:0000313" key="3">
    <source>
        <dbReference type="Proteomes" id="UP000249890"/>
    </source>
</evidence>
<feature type="compositionally biased region" description="Basic and acidic residues" evidence="1">
    <location>
        <begin position="21"/>
        <end position="31"/>
    </location>
</feature>
<dbReference type="EMBL" id="CP021780">
    <property type="protein sequence ID" value="ASA23451.1"/>
    <property type="molecule type" value="Genomic_DNA"/>
</dbReference>
<dbReference type="Proteomes" id="UP000249890">
    <property type="component" value="Chromosome"/>
</dbReference>
<keyword evidence="3" id="KW-1185">Reference proteome</keyword>
<evidence type="ECO:0000313" key="2">
    <source>
        <dbReference type="EMBL" id="ASA23451.1"/>
    </source>
</evidence>